<keyword evidence="2" id="KW-1185">Reference proteome</keyword>
<evidence type="ECO:0000313" key="1">
    <source>
        <dbReference type="EMBL" id="VVD00574.1"/>
    </source>
</evidence>
<gene>
    <name evidence="1" type="ORF">LSINAPIS_LOCUS11180</name>
</gene>
<dbReference type="EMBL" id="FZQP02004823">
    <property type="protein sequence ID" value="VVD00574.1"/>
    <property type="molecule type" value="Genomic_DNA"/>
</dbReference>
<proteinExistence type="predicted"/>
<dbReference type="Proteomes" id="UP000324832">
    <property type="component" value="Unassembled WGS sequence"/>
</dbReference>
<reference evidence="1 2" key="1">
    <citation type="submission" date="2017-07" db="EMBL/GenBank/DDBJ databases">
        <authorList>
            <person name="Talla V."/>
            <person name="Backstrom N."/>
        </authorList>
    </citation>
    <scope>NUCLEOTIDE SEQUENCE [LARGE SCALE GENOMIC DNA]</scope>
</reference>
<dbReference type="AlphaFoldDB" id="A0A5E4QTL2"/>
<protein>
    <submittedName>
        <fullName evidence="1">Uncharacterized protein</fullName>
    </submittedName>
</protein>
<accession>A0A5E4QTL2</accession>
<evidence type="ECO:0000313" key="2">
    <source>
        <dbReference type="Proteomes" id="UP000324832"/>
    </source>
</evidence>
<sequence length="70" mass="8101">MQLLASNRCLCYELYCEWDISKTRVDNNKRSRTTLKVHNAVAFRSAGTEVWGKGRGKPYHRRYAGSYICA</sequence>
<name>A0A5E4QTL2_9NEOP</name>
<organism evidence="1 2">
    <name type="scientific">Leptidea sinapis</name>
    <dbReference type="NCBI Taxonomy" id="189913"/>
    <lineage>
        <taxon>Eukaryota</taxon>
        <taxon>Metazoa</taxon>
        <taxon>Ecdysozoa</taxon>
        <taxon>Arthropoda</taxon>
        <taxon>Hexapoda</taxon>
        <taxon>Insecta</taxon>
        <taxon>Pterygota</taxon>
        <taxon>Neoptera</taxon>
        <taxon>Endopterygota</taxon>
        <taxon>Lepidoptera</taxon>
        <taxon>Glossata</taxon>
        <taxon>Ditrysia</taxon>
        <taxon>Papilionoidea</taxon>
        <taxon>Pieridae</taxon>
        <taxon>Dismorphiinae</taxon>
        <taxon>Leptidea</taxon>
    </lineage>
</organism>